<dbReference type="PANTHER" id="PTHR23043:SF26">
    <property type="entry name" value="PROTEIN TRACHEALESS"/>
    <property type="match status" value="1"/>
</dbReference>
<evidence type="ECO:0000256" key="1">
    <source>
        <dbReference type="ARBA" id="ARBA00004123"/>
    </source>
</evidence>
<evidence type="ECO:0000259" key="9">
    <source>
        <dbReference type="PROSITE" id="PS50888"/>
    </source>
</evidence>
<dbReference type="Proteomes" id="UP000242188">
    <property type="component" value="Unassembled WGS sequence"/>
</dbReference>
<keyword evidence="5" id="KW-0804">Transcription</keyword>
<dbReference type="InterPro" id="IPR036638">
    <property type="entry name" value="HLH_DNA-bd_sf"/>
</dbReference>
<dbReference type="InterPro" id="IPR013655">
    <property type="entry name" value="PAS_fold_3"/>
</dbReference>
<dbReference type="Gene3D" id="4.10.280.10">
    <property type="entry name" value="Helix-loop-helix DNA-binding domain"/>
    <property type="match status" value="1"/>
</dbReference>
<dbReference type="GO" id="GO:0046983">
    <property type="term" value="F:protein dimerization activity"/>
    <property type="evidence" value="ECO:0007669"/>
    <property type="project" value="InterPro"/>
</dbReference>
<evidence type="ECO:0000313" key="10">
    <source>
        <dbReference type="EMBL" id="OWF37112.1"/>
    </source>
</evidence>
<dbReference type="SMART" id="SM00091">
    <property type="entry name" value="PAS"/>
    <property type="match status" value="2"/>
</dbReference>
<dbReference type="SUPFAM" id="SSF47459">
    <property type="entry name" value="HLH, helix-loop-helix DNA-binding domain"/>
    <property type="match status" value="1"/>
</dbReference>
<feature type="domain" description="PAS" evidence="8">
    <location>
        <begin position="140"/>
        <end position="203"/>
    </location>
</feature>
<dbReference type="EMBL" id="NEDP02005595">
    <property type="protein sequence ID" value="OWF37112.1"/>
    <property type="molecule type" value="Genomic_DNA"/>
</dbReference>
<dbReference type="AlphaFoldDB" id="A0A210PKV3"/>
<dbReference type="Pfam" id="PF23171">
    <property type="entry name" value="bHLH_HIF1A"/>
    <property type="match status" value="1"/>
</dbReference>
<organism evidence="10 11">
    <name type="scientific">Mizuhopecten yessoensis</name>
    <name type="common">Japanese scallop</name>
    <name type="synonym">Patinopecten yessoensis</name>
    <dbReference type="NCBI Taxonomy" id="6573"/>
    <lineage>
        <taxon>Eukaryota</taxon>
        <taxon>Metazoa</taxon>
        <taxon>Spiralia</taxon>
        <taxon>Lophotrochozoa</taxon>
        <taxon>Mollusca</taxon>
        <taxon>Bivalvia</taxon>
        <taxon>Autobranchia</taxon>
        <taxon>Pteriomorphia</taxon>
        <taxon>Pectinida</taxon>
        <taxon>Pectinoidea</taxon>
        <taxon>Pectinidae</taxon>
        <taxon>Mizuhopecten</taxon>
    </lineage>
</organism>
<keyword evidence="2" id="KW-0677">Repeat</keyword>
<feature type="region of interest" description="Disordered" evidence="7">
    <location>
        <begin position="206"/>
        <end position="234"/>
    </location>
</feature>
<evidence type="ECO:0000256" key="7">
    <source>
        <dbReference type="SAM" id="MobiDB-lite"/>
    </source>
</evidence>
<dbReference type="OrthoDB" id="6021714at2759"/>
<dbReference type="InterPro" id="IPR013767">
    <property type="entry name" value="PAS_fold"/>
</dbReference>
<evidence type="ECO:0000256" key="6">
    <source>
        <dbReference type="ARBA" id="ARBA00023242"/>
    </source>
</evidence>
<keyword evidence="6" id="KW-0539">Nucleus</keyword>
<dbReference type="FunFam" id="4.10.280.10:FF:000007">
    <property type="entry name" value="single-minded homolog 1 isoform X1"/>
    <property type="match status" value="1"/>
</dbReference>
<feature type="domain" description="PAS" evidence="8">
    <location>
        <begin position="328"/>
        <end position="384"/>
    </location>
</feature>
<dbReference type="CDD" id="cd00130">
    <property type="entry name" value="PAS"/>
    <property type="match status" value="2"/>
</dbReference>
<dbReference type="SUPFAM" id="SSF55785">
    <property type="entry name" value="PYP-like sensor domain (PAS domain)"/>
    <property type="match status" value="2"/>
</dbReference>
<dbReference type="InterPro" id="IPR011598">
    <property type="entry name" value="bHLH_dom"/>
</dbReference>
<feature type="compositionally biased region" description="Polar residues" evidence="7">
    <location>
        <begin position="224"/>
        <end position="234"/>
    </location>
</feature>
<dbReference type="Pfam" id="PF00989">
    <property type="entry name" value="PAS"/>
    <property type="match status" value="1"/>
</dbReference>
<protein>
    <submittedName>
        <fullName evidence="10">Protein trachealess</fullName>
    </submittedName>
</protein>
<dbReference type="PROSITE" id="PS50112">
    <property type="entry name" value="PAS"/>
    <property type="match status" value="2"/>
</dbReference>
<dbReference type="PROSITE" id="PS50888">
    <property type="entry name" value="BHLH"/>
    <property type="match status" value="1"/>
</dbReference>
<evidence type="ECO:0000259" key="8">
    <source>
        <dbReference type="PROSITE" id="PS50112"/>
    </source>
</evidence>
<dbReference type="Gene3D" id="3.30.450.20">
    <property type="entry name" value="PAS domain"/>
    <property type="match status" value="2"/>
</dbReference>
<comment type="subcellular location">
    <subcellularLocation>
        <location evidence="1">Nucleus</location>
    </subcellularLocation>
</comment>
<keyword evidence="11" id="KW-1185">Reference proteome</keyword>
<feature type="domain" description="BHLH" evidence="9">
    <location>
        <begin position="49"/>
        <end position="102"/>
    </location>
</feature>
<comment type="caution">
    <text evidence="10">The sequence shown here is derived from an EMBL/GenBank/DDBJ whole genome shotgun (WGS) entry which is preliminary data.</text>
</comment>
<feature type="compositionally biased region" description="Basic and acidic residues" evidence="7">
    <location>
        <begin position="507"/>
        <end position="521"/>
    </location>
</feature>
<feature type="compositionally biased region" description="Low complexity" evidence="7">
    <location>
        <begin position="490"/>
        <end position="503"/>
    </location>
</feature>
<gene>
    <name evidence="10" type="ORF">KP79_PYT09802</name>
</gene>
<dbReference type="GO" id="GO:0000977">
    <property type="term" value="F:RNA polymerase II transcription regulatory region sequence-specific DNA binding"/>
    <property type="evidence" value="ECO:0007669"/>
    <property type="project" value="TreeGrafter"/>
</dbReference>
<feature type="compositionally biased region" description="Basic and acidic residues" evidence="7">
    <location>
        <begin position="462"/>
        <end position="475"/>
    </location>
</feature>
<reference evidence="10 11" key="1">
    <citation type="journal article" date="2017" name="Nat. Ecol. Evol.">
        <title>Scallop genome provides insights into evolution of bilaterian karyotype and development.</title>
        <authorList>
            <person name="Wang S."/>
            <person name="Zhang J."/>
            <person name="Jiao W."/>
            <person name="Li J."/>
            <person name="Xun X."/>
            <person name="Sun Y."/>
            <person name="Guo X."/>
            <person name="Huan P."/>
            <person name="Dong B."/>
            <person name="Zhang L."/>
            <person name="Hu X."/>
            <person name="Sun X."/>
            <person name="Wang J."/>
            <person name="Zhao C."/>
            <person name="Wang Y."/>
            <person name="Wang D."/>
            <person name="Huang X."/>
            <person name="Wang R."/>
            <person name="Lv J."/>
            <person name="Li Y."/>
            <person name="Zhang Z."/>
            <person name="Liu B."/>
            <person name="Lu W."/>
            <person name="Hui Y."/>
            <person name="Liang J."/>
            <person name="Zhou Z."/>
            <person name="Hou R."/>
            <person name="Li X."/>
            <person name="Liu Y."/>
            <person name="Li H."/>
            <person name="Ning X."/>
            <person name="Lin Y."/>
            <person name="Zhao L."/>
            <person name="Xing Q."/>
            <person name="Dou J."/>
            <person name="Li Y."/>
            <person name="Mao J."/>
            <person name="Guo H."/>
            <person name="Dou H."/>
            <person name="Li T."/>
            <person name="Mu C."/>
            <person name="Jiang W."/>
            <person name="Fu Q."/>
            <person name="Fu X."/>
            <person name="Miao Y."/>
            <person name="Liu J."/>
            <person name="Yu Q."/>
            <person name="Li R."/>
            <person name="Liao H."/>
            <person name="Li X."/>
            <person name="Kong Y."/>
            <person name="Jiang Z."/>
            <person name="Chourrout D."/>
            <person name="Li R."/>
            <person name="Bao Z."/>
        </authorList>
    </citation>
    <scope>NUCLEOTIDE SEQUENCE [LARGE SCALE GENOMIC DNA]</scope>
    <source>
        <strain evidence="10 11">PY_sf001</strain>
    </source>
</reference>
<dbReference type="InterPro" id="IPR035965">
    <property type="entry name" value="PAS-like_dom_sf"/>
</dbReference>
<sequence>MNEQAFFHWDLIRPTLQPQAFGMGASLLDFSNAFAWEAPEGSRFGILELRKEKSRDAARSRRGKENYEFYELAKLLPLPPAITSQLDKASIIRLSISYLKIQDFSSHGDPPWAQNAAHAKSLKGHSRRRNIANLALDVFESHQGTHILQSLDGFAFALASDGRFLYISETVSIYLGLSQVEVTGSSIFDYVHVQDHQELAEHLGLGFPHTSSSSGAPSPGSQSDEGSAPSTPCVLSSPLPERACLMSPNDKSVERSFCLRMKSTLTKRGVHVRTSGYRVVYVVLKQRPQICFSLNRKHPPQIMGMVGLAIALPPPTITELRIESDTFIMRLNPDFSIIYCDTAVSELTDWSSEDINNKILYDFCHPGDLKKLRRSHLDINTKGQVLSDYMRLMNKCGGYVWIQVCGTTLYSSKTSDDHTILIIIYVLSGVEYGGCVMDTSQLLTTGPTETDHSDNTDQSEQGSDHGGRGHKDNFHRPGASPGSDSKDPSSLRVTSPVSSSTTLQRSVRSDSQEADSSHDNKPFIVNSTQTNNNFHSKNCESTVGNVLQDKVHLLKTDYKNSRRKADRPKRRRRDYDVDCLSAEVEDFQSSVSKHSSLDQDRCCEVSSVCQTNAIMGTVDSTERSSCSVPEDLSLHNFTMRQAAVVSTPGCESQNNISVSCWQNGTKERKKERDMRENPSSSVKDLEDVMNKHLPNLTNHIEAGVRTSPNDLTSSRHMSSSLQKQHSTIQWRASTDTDTLPASTLLRTLYANRESVIRSSARPQCFSGDNTQGVDSVDMLTPPSNEASLKEQLTLNIPQITVNNSKCVQGGYTNPLSVTVHSTLPDSFSMTPPSSVSPEDKVTTSFMETNFDPSPVSCHMVTGPTATNPVKSMAMSPPSQAMPAHTDYNTCSKVGYGNMSPYQIAEYQQYLHNGAPNSLYDARPEGWYPVSYTS</sequence>
<accession>A0A210PKV3</accession>
<feature type="region of interest" description="Disordered" evidence="7">
    <location>
        <begin position="443"/>
        <end position="539"/>
    </location>
</feature>
<feature type="compositionally biased region" description="Low complexity" evidence="7">
    <location>
        <begin position="211"/>
        <end position="223"/>
    </location>
</feature>
<dbReference type="InterPro" id="IPR000014">
    <property type="entry name" value="PAS"/>
</dbReference>
<dbReference type="GO" id="GO:0005634">
    <property type="term" value="C:nucleus"/>
    <property type="evidence" value="ECO:0007669"/>
    <property type="project" value="UniProtKB-SubCell"/>
</dbReference>
<keyword evidence="4" id="KW-0238">DNA-binding</keyword>
<dbReference type="STRING" id="6573.A0A210PKV3"/>
<keyword evidence="3" id="KW-0805">Transcription regulation</keyword>
<evidence type="ECO:0000313" key="11">
    <source>
        <dbReference type="Proteomes" id="UP000242188"/>
    </source>
</evidence>
<dbReference type="FunFam" id="3.30.450.20:FF:000025">
    <property type="entry name" value="Neuronal PAS domain protein 3 isoform 1"/>
    <property type="match status" value="1"/>
</dbReference>
<evidence type="ECO:0000256" key="3">
    <source>
        <dbReference type="ARBA" id="ARBA00023015"/>
    </source>
</evidence>
<name>A0A210PKV3_MIZYE</name>
<evidence type="ECO:0000256" key="2">
    <source>
        <dbReference type="ARBA" id="ARBA00022737"/>
    </source>
</evidence>
<feature type="compositionally biased region" description="Polar residues" evidence="7">
    <location>
        <begin position="525"/>
        <end position="539"/>
    </location>
</feature>
<dbReference type="Pfam" id="PF08447">
    <property type="entry name" value="PAS_3"/>
    <property type="match status" value="1"/>
</dbReference>
<evidence type="ECO:0000256" key="4">
    <source>
        <dbReference type="ARBA" id="ARBA00023125"/>
    </source>
</evidence>
<dbReference type="PANTHER" id="PTHR23043">
    <property type="entry name" value="HYPOXIA-INDUCIBLE FACTOR 1 ALPHA"/>
    <property type="match status" value="1"/>
</dbReference>
<proteinExistence type="predicted"/>
<evidence type="ECO:0000256" key="5">
    <source>
        <dbReference type="ARBA" id="ARBA00023163"/>
    </source>
</evidence>
<dbReference type="SMART" id="SM00353">
    <property type="entry name" value="HLH"/>
    <property type="match status" value="1"/>
</dbReference>
<dbReference type="GO" id="GO:0000981">
    <property type="term" value="F:DNA-binding transcription factor activity, RNA polymerase II-specific"/>
    <property type="evidence" value="ECO:0007669"/>
    <property type="project" value="TreeGrafter"/>
</dbReference>